<dbReference type="InterPro" id="IPR012677">
    <property type="entry name" value="Nucleotide-bd_a/b_plait_sf"/>
</dbReference>
<feature type="compositionally biased region" description="Basic and acidic residues" evidence="2">
    <location>
        <begin position="276"/>
        <end position="285"/>
    </location>
</feature>
<evidence type="ECO:0000256" key="1">
    <source>
        <dbReference type="PROSITE-ProRule" id="PRU00176"/>
    </source>
</evidence>
<dbReference type="PANTHER" id="PTHR12357">
    <property type="entry name" value="YTH YT521-B HOMOLOGY DOMAIN-CONTAINING"/>
    <property type="match status" value="1"/>
</dbReference>
<feature type="compositionally biased region" description="Low complexity" evidence="2">
    <location>
        <begin position="227"/>
        <end position="247"/>
    </location>
</feature>
<dbReference type="PROSITE" id="PS50102">
    <property type="entry name" value="RRM"/>
    <property type="match status" value="1"/>
</dbReference>
<dbReference type="GO" id="GO:0003729">
    <property type="term" value="F:mRNA binding"/>
    <property type="evidence" value="ECO:0007669"/>
    <property type="project" value="TreeGrafter"/>
</dbReference>
<reference evidence="5 6" key="1">
    <citation type="journal article" date="2014" name="BMC Genomics">
        <title>Genome sequencing of four Aureobasidium pullulans varieties: biotechnological potential, stress tolerance, and description of new species.</title>
        <authorList>
            <person name="Gostin Ar C."/>
            <person name="Ohm R.A."/>
            <person name="Kogej T."/>
            <person name="Sonjak S."/>
            <person name="Turk M."/>
            <person name="Zajc J."/>
            <person name="Zalar P."/>
            <person name="Grube M."/>
            <person name="Sun H."/>
            <person name="Han J."/>
            <person name="Sharma A."/>
            <person name="Chiniquy J."/>
            <person name="Ngan C.Y."/>
            <person name="Lipzen A."/>
            <person name="Barry K."/>
            <person name="Grigoriev I.V."/>
            <person name="Gunde-Cimerman N."/>
        </authorList>
    </citation>
    <scope>NUCLEOTIDE SEQUENCE [LARGE SCALE GENOMIC DNA]</scope>
    <source>
        <strain evidence="5 6">CBS 147.97</strain>
    </source>
</reference>
<evidence type="ECO:0000313" key="6">
    <source>
        <dbReference type="Proteomes" id="UP000027730"/>
    </source>
</evidence>
<dbReference type="Gene3D" id="3.10.590.10">
    <property type="entry name" value="ph1033 like domains"/>
    <property type="match status" value="2"/>
</dbReference>
<dbReference type="STRING" id="1043004.A0A074WLW7"/>
<dbReference type="Pfam" id="PF25701">
    <property type="entry name" value="RRM_YTH1"/>
    <property type="match status" value="1"/>
</dbReference>
<proteinExistence type="predicted"/>
<evidence type="ECO:0000313" key="5">
    <source>
        <dbReference type="EMBL" id="KEQ70777.1"/>
    </source>
</evidence>
<dbReference type="Proteomes" id="UP000027730">
    <property type="component" value="Unassembled WGS sequence"/>
</dbReference>
<sequence length="530" mass="58293">MSSIGHALPGAPTSPAPLGGFAQQAPSHPAGVSAHTSGMHFGPQLHHYSPQAYPSNMAMHMPVLRTQVTSSGMHPQYYYSGYGAPAPQAPMQRQGQPMTGYPTMPAMPYNRSESNNQPNHFVSYLSHPRPELVTQPTPSYPRGPPRKPRQSGHALWVGNLPPATTISDLKDHFSREATNDIESLFLISKSNCAFVNYRTEAACTAAMGRFHDSRFHGVRLVCRLRRGTPTEGSSSSTTPDSVTPESSNELVKPGRKELRRATSGPVIVDSSSSRSPKKEIQHDGIDGVDGVDGLHKTGGQSPARVPEKYFVVKSLTLQDLEASVRSGVWATQSHNEVALNNAYETADSVFLVFSANKSGEYFGYARMTSPISSRPTIASTKLQPKTKDLDSGPKSIPTPATQWAPKGRIVDDSARGTIFWEVDNTPEQAQEEAATDGASPVQQPEQEEKETGSQRQRQEWGKSFQVDWISTNRLPFYRTRGLRNPWNENREIKIARDGTEIEPSIGQRLVQMFHLPVPLPRSNYQARKES</sequence>
<dbReference type="GO" id="GO:0000381">
    <property type="term" value="P:regulation of alternative mRNA splicing, via spliceosome"/>
    <property type="evidence" value="ECO:0007669"/>
    <property type="project" value="TreeGrafter"/>
</dbReference>
<feature type="region of interest" description="Disordered" evidence="2">
    <location>
        <begin position="1"/>
        <end position="47"/>
    </location>
</feature>
<dbReference type="GO" id="GO:0005654">
    <property type="term" value="C:nucleoplasm"/>
    <property type="evidence" value="ECO:0007669"/>
    <property type="project" value="TreeGrafter"/>
</dbReference>
<dbReference type="GeneID" id="25417324"/>
<dbReference type="GO" id="GO:0000398">
    <property type="term" value="P:mRNA splicing, via spliceosome"/>
    <property type="evidence" value="ECO:0007669"/>
    <property type="project" value="TreeGrafter"/>
</dbReference>
<feature type="compositionally biased region" description="Basic and acidic residues" evidence="2">
    <location>
        <begin position="449"/>
        <end position="460"/>
    </location>
</feature>
<feature type="domain" description="RRM" evidence="3">
    <location>
        <begin position="153"/>
        <end position="227"/>
    </location>
</feature>
<dbReference type="Pfam" id="PF04146">
    <property type="entry name" value="YTH"/>
    <property type="match status" value="1"/>
</dbReference>
<dbReference type="CDD" id="cd21134">
    <property type="entry name" value="YTH"/>
    <property type="match status" value="1"/>
</dbReference>
<evidence type="ECO:0000256" key="2">
    <source>
        <dbReference type="SAM" id="MobiDB-lite"/>
    </source>
</evidence>
<dbReference type="InterPro" id="IPR045168">
    <property type="entry name" value="YTH_prot"/>
</dbReference>
<dbReference type="InterPro" id="IPR057720">
    <property type="entry name" value="RRM_YTH1"/>
</dbReference>
<evidence type="ECO:0000259" key="3">
    <source>
        <dbReference type="PROSITE" id="PS50102"/>
    </source>
</evidence>
<dbReference type="SMART" id="SM00360">
    <property type="entry name" value="RRM"/>
    <property type="match status" value="1"/>
</dbReference>
<dbReference type="AlphaFoldDB" id="A0A074WLW7"/>
<evidence type="ECO:0000259" key="4">
    <source>
        <dbReference type="PROSITE" id="PS50882"/>
    </source>
</evidence>
<dbReference type="OrthoDB" id="306690at2759"/>
<dbReference type="EMBL" id="KL584716">
    <property type="protein sequence ID" value="KEQ70777.1"/>
    <property type="molecule type" value="Genomic_DNA"/>
</dbReference>
<feature type="region of interest" description="Disordered" evidence="2">
    <location>
        <begin position="377"/>
        <end position="408"/>
    </location>
</feature>
<name>A0A074WLW7_9PEZI</name>
<feature type="region of interest" description="Disordered" evidence="2">
    <location>
        <begin position="428"/>
        <end position="460"/>
    </location>
</feature>
<dbReference type="PROSITE" id="PS50882">
    <property type="entry name" value="YTH"/>
    <property type="match status" value="1"/>
</dbReference>
<evidence type="ECO:0008006" key="7">
    <source>
        <dbReference type="Google" id="ProtNLM"/>
    </source>
</evidence>
<dbReference type="PANTHER" id="PTHR12357:SF3">
    <property type="entry name" value="YTH DOMAIN-CONTAINING PROTEIN 1"/>
    <property type="match status" value="1"/>
</dbReference>
<dbReference type="HOGENOM" id="CLU_011694_2_0_1"/>
<dbReference type="GO" id="GO:1990247">
    <property type="term" value="F:N6-methyladenosine-containing RNA reader activity"/>
    <property type="evidence" value="ECO:0007669"/>
    <property type="project" value="TreeGrafter"/>
</dbReference>
<feature type="domain" description="YTH" evidence="4">
    <location>
        <begin position="307"/>
        <end position="513"/>
    </location>
</feature>
<feature type="region of interest" description="Disordered" evidence="2">
    <location>
        <begin position="227"/>
        <end position="302"/>
    </location>
</feature>
<dbReference type="InterPro" id="IPR035979">
    <property type="entry name" value="RBD_domain_sf"/>
</dbReference>
<dbReference type="RefSeq" id="XP_013425000.1">
    <property type="nucleotide sequence ID" value="XM_013569546.1"/>
</dbReference>
<accession>A0A074WLW7</accession>
<keyword evidence="6" id="KW-1185">Reference proteome</keyword>
<protein>
    <recommendedName>
        <fullName evidence="7">YTH domain-containing protein</fullName>
    </recommendedName>
</protein>
<gene>
    <name evidence="5" type="ORF">M436DRAFT_84345</name>
</gene>
<organism evidence="5 6">
    <name type="scientific">Aureobasidium namibiae CBS 147.97</name>
    <dbReference type="NCBI Taxonomy" id="1043004"/>
    <lineage>
        <taxon>Eukaryota</taxon>
        <taxon>Fungi</taxon>
        <taxon>Dikarya</taxon>
        <taxon>Ascomycota</taxon>
        <taxon>Pezizomycotina</taxon>
        <taxon>Dothideomycetes</taxon>
        <taxon>Dothideomycetidae</taxon>
        <taxon>Dothideales</taxon>
        <taxon>Saccotheciaceae</taxon>
        <taxon>Aureobasidium</taxon>
    </lineage>
</organism>
<dbReference type="CDD" id="cd00590">
    <property type="entry name" value="RRM_SF"/>
    <property type="match status" value="1"/>
</dbReference>
<feature type="region of interest" description="Disordered" evidence="2">
    <location>
        <begin position="130"/>
        <end position="153"/>
    </location>
</feature>
<dbReference type="SUPFAM" id="SSF54928">
    <property type="entry name" value="RNA-binding domain, RBD"/>
    <property type="match status" value="1"/>
</dbReference>
<keyword evidence="1" id="KW-0694">RNA-binding</keyword>
<dbReference type="Gene3D" id="3.30.70.330">
    <property type="match status" value="1"/>
</dbReference>
<dbReference type="InterPro" id="IPR000504">
    <property type="entry name" value="RRM_dom"/>
</dbReference>
<dbReference type="InterPro" id="IPR007275">
    <property type="entry name" value="YTH_domain"/>
</dbReference>